<comment type="caution">
    <text evidence="3">The sequence shown here is derived from an EMBL/GenBank/DDBJ whole genome shotgun (WGS) entry which is preliminary data.</text>
</comment>
<evidence type="ECO:0000259" key="2">
    <source>
        <dbReference type="Pfam" id="PF15567"/>
    </source>
</evidence>
<proteinExistence type="predicted"/>
<dbReference type="InterPro" id="IPR029082">
    <property type="entry name" value="Imm35"/>
</dbReference>
<feature type="domain" description="Immunity protein 35" evidence="2">
    <location>
        <begin position="32"/>
        <end position="105"/>
    </location>
</feature>
<feature type="region of interest" description="Disordered" evidence="1">
    <location>
        <begin position="102"/>
        <end position="123"/>
    </location>
</feature>
<evidence type="ECO:0000313" key="4">
    <source>
        <dbReference type="Proteomes" id="UP001279553"/>
    </source>
</evidence>
<protein>
    <submittedName>
        <fullName evidence="3">YrhB domain-containing protein</fullName>
    </submittedName>
</protein>
<dbReference type="AlphaFoldDB" id="A0AAW9DP91"/>
<accession>A0AAW9DP91</accession>
<organism evidence="3 4">
    <name type="scientific">Acidiphilium acidophilum</name>
    <name type="common">Thiobacillus acidophilus</name>
    <dbReference type="NCBI Taxonomy" id="76588"/>
    <lineage>
        <taxon>Bacteria</taxon>
        <taxon>Pseudomonadati</taxon>
        <taxon>Pseudomonadota</taxon>
        <taxon>Alphaproteobacteria</taxon>
        <taxon>Acetobacterales</taxon>
        <taxon>Acidocellaceae</taxon>
        <taxon>Acidiphilium</taxon>
    </lineage>
</organism>
<dbReference type="Pfam" id="PF15567">
    <property type="entry name" value="Imm35"/>
    <property type="match status" value="1"/>
</dbReference>
<evidence type="ECO:0000256" key="1">
    <source>
        <dbReference type="SAM" id="MobiDB-lite"/>
    </source>
</evidence>
<evidence type="ECO:0000313" key="3">
    <source>
        <dbReference type="EMBL" id="MDX5930364.1"/>
    </source>
</evidence>
<dbReference type="Proteomes" id="UP001279553">
    <property type="component" value="Unassembled WGS sequence"/>
</dbReference>
<sequence length="123" mass="13869">MIRLATVIVLCFTIFVQPIWGAFAMQLIDREAAEAIANAKIAALSETHHLVLETSKTREYNFGWVFVYGTQAYIKSGDVMDMVPGAMPLVVERTGKSFLLPSSVPPERSIQSLEQTWRDEHRQ</sequence>
<reference evidence="3 4" key="1">
    <citation type="submission" date="2023-11" db="EMBL/GenBank/DDBJ databases">
        <title>MicrobeMod: A computational toolkit for identifying prokaryotic methylation and restriction-modification with nanopore sequencing.</title>
        <authorList>
            <person name="Crits-Christoph A."/>
            <person name="Kang S.C."/>
            <person name="Lee H."/>
            <person name="Ostrov N."/>
        </authorList>
    </citation>
    <scope>NUCLEOTIDE SEQUENCE [LARGE SCALE GENOMIC DNA]</scope>
    <source>
        <strain evidence="3 4">DSMZ 700</strain>
    </source>
</reference>
<dbReference type="EMBL" id="JAWXYB010000018">
    <property type="protein sequence ID" value="MDX5930364.1"/>
    <property type="molecule type" value="Genomic_DNA"/>
</dbReference>
<name>A0AAW9DP91_ACIAO</name>
<keyword evidence="4" id="KW-1185">Reference proteome</keyword>
<gene>
    <name evidence="3" type="ORF">SIL87_06265</name>
</gene>